<dbReference type="SUPFAM" id="SSF51182">
    <property type="entry name" value="RmlC-like cupins"/>
    <property type="match status" value="1"/>
</dbReference>
<dbReference type="InterPro" id="IPR011051">
    <property type="entry name" value="RmlC_Cupin_sf"/>
</dbReference>
<evidence type="ECO:0000256" key="1">
    <source>
        <dbReference type="SAM" id="SignalP"/>
    </source>
</evidence>
<dbReference type="PANTHER" id="PTHR38599:SF1">
    <property type="entry name" value="CUPIN DOMAIN PROTEIN (AFU_ORTHOLOGUE AFUA_3G13620)"/>
    <property type="match status" value="1"/>
</dbReference>
<feature type="signal peptide" evidence="1">
    <location>
        <begin position="1"/>
        <end position="19"/>
    </location>
</feature>
<dbReference type="OrthoDB" id="8447070at2"/>
<dbReference type="PANTHER" id="PTHR38599">
    <property type="entry name" value="CUPIN DOMAIN PROTEIN (AFU_ORTHOLOGUE AFUA_3G13620)"/>
    <property type="match status" value="1"/>
</dbReference>
<dbReference type="InterPro" id="IPR014710">
    <property type="entry name" value="RmlC-like_jellyroll"/>
</dbReference>
<name>A0A222E388_9RHOB</name>
<proteinExistence type="predicted"/>
<accession>A0A222E388</accession>
<evidence type="ECO:0000313" key="3">
    <source>
        <dbReference type="EMBL" id="ASP20684.1"/>
    </source>
</evidence>
<keyword evidence="4" id="KW-1185">Reference proteome</keyword>
<feature type="chain" id="PRO_5012239864" evidence="1">
    <location>
        <begin position="20"/>
        <end position="127"/>
    </location>
</feature>
<dbReference type="AlphaFoldDB" id="A0A222E388"/>
<dbReference type="Pfam" id="PF07883">
    <property type="entry name" value="Cupin_2"/>
    <property type="match status" value="1"/>
</dbReference>
<dbReference type="RefSeq" id="WP_094034717.1">
    <property type="nucleotide sequence ID" value="NZ_CP022540.1"/>
</dbReference>
<dbReference type="EMBL" id="CP022540">
    <property type="protein sequence ID" value="ASP20684.1"/>
    <property type="molecule type" value="Genomic_DNA"/>
</dbReference>
<evidence type="ECO:0000259" key="2">
    <source>
        <dbReference type="Pfam" id="PF07883"/>
    </source>
</evidence>
<evidence type="ECO:0000313" key="4">
    <source>
        <dbReference type="Proteomes" id="UP000203589"/>
    </source>
</evidence>
<keyword evidence="1" id="KW-0732">Signal</keyword>
<gene>
    <name evidence="3" type="ORF">ANTHELSMS3_01999</name>
</gene>
<reference evidence="3 4" key="1">
    <citation type="submission" date="2017-07" db="EMBL/GenBank/DDBJ databases">
        <title>Genome Sequence of Antarctobacter heliothermus Strain SMS3 Isolated from a culture of the Diatom Skeletonema marinoi.</title>
        <authorList>
            <person name="Topel M."/>
            <person name="Pinder M.I.M."/>
            <person name="Johansson O.N."/>
            <person name="Kourtchenko O."/>
            <person name="Godhe A."/>
            <person name="Clarke A.K."/>
        </authorList>
    </citation>
    <scope>NUCLEOTIDE SEQUENCE [LARGE SCALE GENOMIC DNA]</scope>
    <source>
        <strain evidence="3 4">SMS3</strain>
    </source>
</reference>
<organism evidence="3 4">
    <name type="scientific">Antarctobacter heliothermus</name>
    <dbReference type="NCBI Taxonomy" id="74033"/>
    <lineage>
        <taxon>Bacteria</taxon>
        <taxon>Pseudomonadati</taxon>
        <taxon>Pseudomonadota</taxon>
        <taxon>Alphaproteobacteria</taxon>
        <taxon>Rhodobacterales</taxon>
        <taxon>Roseobacteraceae</taxon>
        <taxon>Antarctobacter</taxon>
    </lineage>
</organism>
<dbReference type="Proteomes" id="UP000203589">
    <property type="component" value="Chromosome"/>
</dbReference>
<sequence length="127" mass="13643">MIRFAVACVVLWAAAPAFASDLVLREILQEQPVSDAPDMKVMISRVTVKPGGAVVEHNHPGDEHAVVLQGGTVLLSDGQEVEYAEGDVLFFSAGEMHGGLRNIGGTEIVLLTTHVVNVLEPFRWPAE</sequence>
<dbReference type="Gene3D" id="2.60.120.10">
    <property type="entry name" value="Jelly Rolls"/>
    <property type="match status" value="1"/>
</dbReference>
<feature type="domain" description="Cupin type-2" evidence="2">
    <location>
        <begin position="45"/>
        <end position="112"/>
    </location>
</feature>
<protein>
    <submittedName>
        <fullName evidence="3">Cupin domain protein</fullName>
    </submittedName>
</protein>
<dbReference type="KEGG" id="aht:ANTHELSMS3_01999"/>
<dbReference type="InterPro" id="IPR013096">
    <property type="entry name" value="Cupin_2"/>
</dbReference>